<evidence type="ECO:0000313" key="4">
    <source>
        <dbReference type="Proteomes" id="UP000765509"/>
    </source>
</evidence>
<dbReference type="OrthoDB" id="2286242at2759"/>
<dbReference type="GO" id="GO:0015074">
    <property type="term" value="P:DNA integration"/>
    <property type="evidence" value="ECO:0007669"/>
    <property type="project" value="InterPro"/>
</dbReference>
<dbReference type="GO" id="GO:0003723">
    <property type="term" value="F:RNA binding"/>
    <property type="evidence" value="ECO:0007669"/>
    <property type="project" value="UniProtKB-KW"/>
</dbReference>
<reference evidence="3" key="1">
    <citation type="submission" date="2021-03" db="EMBL/GenBank/DDBJ databases">
        <title>Draft genome sequence of rust myrtle Austropuccinia psidii MF-1, a brazilian biotype.</title>
        <authorList>
            <person name="Quecine M.C."/>
            <person name="Pachon D.M.R."/>
            <person name="Bonatelli M.L."/>
            <person name="Correr F.H."/>
            <person name="Franceschini L.M."/>
            <person name="Leite T.F."/>
            <person name="Margarido G.R.A."/>
            <person name="Almeida C.A."/>
            <person name="Ferrarezi J.A."/>
            <person name="Labate C.A."/>
        </authorList>
    </citation>
    <scope>NUCLEOTIDE SEQUENCE</scope>
    <source>
        <strain evidence="3">MF-1</strain>
    </source>
</reference>
<dbReference type="PROSITE" id="PS50994">
    <property type="entry name" value="INTEGRASE"/>
    <property type="match status" value="1"/>
</dbReference>
<accession>A0A9Q3DXL7</accession>
<dbReference type="InterPro" id="IPR036397">
    <property type="entry name" value="RNaseH_sf"/>
</dbReference>
<comment type="caution">
    <text evidence="3">The sequence shown here is derived from an EMBL/GenBank/DDBJ whole genome shotgun (WGS) entry which is preliminary data.</text>
</comment>
<dbReference type="AlphaFoldDB" id="A0A9Q3DXL7"/>
<dbReference type="EMBL" id="AVOT02022742">
    <property type="protein sequence ID" value="MBW0512341.1"/>
    <property type="molecule type" value="Genomic_DNA"/>
</dbReference>
<gene>
    <name evidence="3" type="ORF">O181_052056</name>
</gene>
<dbReference type="InterPro" id="IPR012337">
    <property type="entry name" value="RNaseH-like_sf"/>
</dbReference>
<evidence type="ECO:0000259" key="2">
    <source>
        <dbReference type="PROSITE" id="PS50994"/>
    </source>
</evidence>
<dbReference type="PANTHER" id="PTHR37984:SF15">
    <property type="entry name" value="INTEGRASE CATALYTIC DOMAIN-CONTAINING PROTEIN"/>
    <property type="match status" value="1"/>
</dbReference>
<organism evidence="3 4">
    <name type="scientific">Austropuccinia psidii MF-1</name>
    <dbReference type="NCBI Taxonomy" id="1389203"/>
    <lineage>
        <taxon>Eukaryota</taxon>
        <taxon>Fungi</taxon>
        <taxon>Dikarya</taxon>
        <taxon>Basidiomycota</taxon>
        <taxon>Pucciniomycotina</taxon>
        <taxon>Pucciniomycetes</taxon>
        <taxon>Pucciniales</taxon>
        <taxon>Sphaerophragmiaceae</taxon>
        <taxon>Austropuccinia</taxon>
    </lineage>
</organism>
<proteinExistence type="predicted"/>
<keyword evidence="1" id="KW-0694">RNA-binding</keyword>
<keyword evidence="4" id="KW-1185">Reference proteome</keyword>
<evidence type="ECO:0000313" key="3">
    <source>
        <dbReference type="EMBL" id="MBW0512341.1"/>
    </source>
</evidence>
<sequence>MCIWWPMWQKDVAEYLKTCDRFQKENKSTCKGLGNMIKFQEPSRPWEIVPMDWVTGLLPGGDKSYNSCLVIVYRFVNTPIFFPFHKDDTANDTALLILNRVVTWTGIFTNLISDRDPKFTSALWKNIHQLFGWKSFFSTAYHPQTDGLAERMIQTLEDVFRIFCAYVL</sequence>
<dbReference type="InterPro" id="IPR001584">
    <property type="entry name" value="Integrase_cat-core"/>
</dbReference>
<name>A0A9Q3DXL7_9BASI</name>
<dbReference type="InterPro" id="IPR050951">
    <property type="entry name" value="Retrovirus_Pol_polyprotein"/>
</dbReference>
<protein>
    <recommendedName>
        <fullName evidence="2">Integrase catalytic domain-containing protein</fullName>
    </recommendedName>
</protein>
<feature type="domain" description="Integrase catalytic" evidence="2">
    <location>
        <begin position="41"/>
        <end position="168"/>
    </location>
</feature>
<evidence type="ECO:0000256" key="1">
    <source>
        <dbReference type="ARBA" id="ARBA00022884"/>
    </source>
</evidence>
<dbReference type="GO" id="GO:0005634">
    <property type="term" value="C:nucleus"/>
    <property type="evidence" value="ECO:0007669"/>
    <property type="project" value="UniProtKB-ARBA"/>
</dbReference>
<dbReference type="PANTHER" id="PTHR37984">
    <property type="entry name" value="PROTEIN CBG26694"/>
    <property type="match status" value="1"/>
</dbReference>
<dbReference type="SUPFAM" id="SSF53098">
    <property type="entry name" value="Ribonuclease H-like"/>
    <property type="match status" value="1"/>
</dbReference>
<dbReference type="Gene3D" id="3.30.420.10">
    <property type="entry name" value="Ribonuclease H-like superfamily/Ribonuclease H"/>
    <property type="match status" value="1"/>
</dbReference>
<dbReference type="Proteomes" id="UP000765509">
    <property type="component" value="Unassembled WGS sequence"/>
</dbReference>